<dbReference type="AlphaFoldDB" id="A0A9P6KXR0"/>
<evidence type="ECO:0000313" key="1">
    <source>
        <dbReference type="EMBL" id="KAF9761091.1"/>
    </source>
</evidence>
<organism evidence="1 2">
    <name type="scientific">Nosema granulosis</name>
    <dbReference type="NCBI Taxonomy" id="83296"/>
    <lineage>
        <taxon>Eukaryota</taxon>
        <taxon>Fungi</taxon>
        <taxon>Fungi incertae sedis</taxon>
        <taxon>Microsporidia</taxon>
        <taxon>Nosematidae</taxon>
        <taxon>Nosema</taxon>
    </lineage>
</organism>
<evidence type="ECO:0000313" key="2">
    <source>
        <dbReference type="Proteomes" id="UP000740883"/>
    </source>
</evidence>
<reference evidence="1 2" key="1">
    <citation type="journal article" date="2020" name="Genome Biol. Evol.">
        <title>Comparative genomics of strictly vertically transmitted, feminizing microsporidia endosymbionts of amphipod crustaceans.</title>
        <authorList>
            <person name="Cormier A."/>
            <person name="Chebbi M.A."/>
            <person name="Giraud I."/>
            <person name="Wattier R."/>
            <person name="Teixeira M."/>
            <person name="Gilbert C."/>
            <person name="Rigaud T."/>
            <person name="Cordaux R."/>
        </authorList>
    </citation>
    <scope>NUCLEOTIDE SEQUENCE [LARGE SCALE GENOMIC DNA]</scope>
    <source>
        <strain evidence="1 2">Ou3-Ou53</strain>
    </source>
</reference>
<gene>
    <name evidence="1" type="ORF">NGRA_2863</name>
</gene>
<accession>A0A9P6KXR0</accession>
<dbReference type="EMBL" id="SBJO01000425">
    <property type="protein sequence ID" value="KAF9761091.1"/>
    <property type="molecule type" value="Genomic_DNA"/>
</dbReference>
<dbReference type="Proteomes" id="UP000740883">
    <property type="component" value="Unassembled WGS sequence"/>
</dbReference>
<name>A0A9P6KXR0_9MICR</name>
<comment type="caution">
    <text evidence="1">The sequence shown here is derived from an EMBL/GenBank/DDBJ whole genome shotgun (WGS) entry which is preliminary data.</text>
</comment>
<proteinExistence type="predicted"/>
<keyword evidence="2" id="KW-1185">Reference proteome</keyword>
<sequence length="123" mass="13941">MAKNDLCTGVKSLGARRKQHFFKNKMQFVNFYSFFTQIIIKPSYNQVRHIIGVSCGKIASCKKPSRSVFMTLNTRNFVIEGPGIKVEVDETVLCRRVSIRTPTSADDNIKDILWILGVIDSVN</sequence>
<protein>
    <submittedName>
        <fullName evidence="1">Uncharacterized protein</fullName>
    </submittedName>
</protein>